<feature type="transmembrane region" description="Helical" evidence="1">
    <location>
        <begin position="117"/>
        <end position="134"/>
    </location>
</feature>
<feature type="transmembrane region" description="Helical" evidence="1">
    <location>
        <begin position="140"/>
        <end position="159"/>
    </location>
</feature>
<accession>A0A7W9L762</accession>
<evidence type="ECO:0000256" key="1">
    <source>
        <dbReference type="SAM" id="Phobius"/>
    </source>
</evidence>
<protein>
    <submittedName>
        <fullName evidence="2">Uncharacterized protein</fullName>
    </submittedName>
</protein>
<comment type="caution">
    <text evidence="2">The sequence shown here is derived from an EMBL/GenBank/DDBJ whole genome shotgun (WGS) entry which is preliminary data.</text>
</comment>
<feature type="transmembrane region" description="Helical" evidence="1">
    <location>
        <begin position="63"/>
        <end position="84"/>
    </location>
</feature>
<dbReference type="AlphaFoldDB" id="A0A7W9L762"/>
<sequence>MLDNQNRPIKEPLPLPLAERAAGRRVRFGEVASNALSNDQRVLVAAFAPVNTKRSLSEGIEGGSAAVIPLGMVHGFLAFVALFTGDWSSLVVHGVLTGFVILAYYAIVYGRTIWPNCFVLAWLVVEITCGRWLFDYRLGGSYMNIFALPVAILGVRASWRRARLAKV</sequence>
<proteinExistence type="predicted"/>
<reference evidence="2 3" key="1">
    <citation type="submission" date="2020-08" db="EMBL/GenBank/DDBJ databases">
        <title>Functional genomics of gut bacteria from endangered species of beetles.</title>
        <authorList>
            <person name="Carlos-Shanley C."/>
        </authorList>
    </citation>
    <scope>NUCLEOTIDE SEQUENCE [LARGE SCALE GENOMIC DNA]</scope>
    <source>
        <strain evidence="2 3">S00192</strain>
    </source>
</reference>
<gene>
    <name evidence="2" type="ORF">HNP47_003164</name>
</gene>
<keyword evidence="1" id="KW-0812">Transmembrane</keyword>
<evidence type="ECO:0000313" key="2">
    <source>
        <dbReference type="EMBL" id="MBB5773140.1"/>
    </source>
</evidence>
<keyword evidence="1" id="KW-1133">Transmembrane helix</keyword>
<evidence type="ECO:0000313" key="3">
    <source>
        <dbReference type="Proteomes" id="UP000556201"/>
    </source>
</evidence>
<dbReference type="RefSeq" id="WP_184280287.1">
    <property type="nucleotide sequence ID" value="NZ_JACHLJ010000006.1"/>
</dbReference>
<keyword evidence="1" id="KW-0472">Membrane</keyword>
<dbReference type="EMBL" id="JACHLJ010000006">
    <property type="protein sequence ID" value="MBB5773140.1"/>
    <property type="molecule type" value="Genomic_DNA"/>
</dbReference>
<feature type="transmembrane region" description="Helical" evidence="1">
    <location>
        <begin position="90"/>
        <end position="110"/>
    </location>
</feature>
<organism evidence="2 3">
    <name type="scientific">Brevundimonas vesicularis</name>
    <name type="common">Pseudomonas vesicularis</name>
    <dbReference type="NCBI Taxonomy" id="41276"/>
    <lineage>
        <taxon>Bacteria</taxon>
        <taxon>Pseudomonadati</taxon>
        <taxon>Pseudomonadota</taxon>
        <taxon>Alphaproteobacteria</taxon>
        <taxon>Caulobacterales</taxon>
        <taxon>Caulobacteraceae</taxon>
        <taxon>Brevundimonas</taxon>
    </lineage>
</organism>
<name>A0A7W9L762_BREVE</name>
<dbReference type="Proteomes" id="UP000556201">
    <property type="component" value="Unassembled WGS sequence"/>
</dbReference>